<evidence type="ECO:0000313" key="17">
    <source>
        <dbReference type="Proteomes" id="UP000441389"/>
    </source>
</evidence>
<evidence type="ECO:0000256" key="3">
    <source>
        <dbReference type="ARBA" id="ARBA00012949"/>
    </source>
</evidence>
<feature type="domain" description="Cytochrome oxidase subunit II copper A binding" evidence="15">
    <location>
        <begin position="112"/>
        <end position="254"/>
    </location>
</feature>
<keyword evidence="10" id="KW-0186">Copper</keyword>
<keyword evidence="8" id="KW-0249">Electron transport</keyword>
<dbReference type="Pfam" id="PF00116">
    <property type="entry name" value="COX2"/>
    <property type="match status" value="1"/>
</dbReference>
<keyword evidence="7" id="KW-1278">Translocase</keyword>
<evidence type="ECO:0000259" key="15">
    <source>
        <dbReference type="PROSITE" id="PS50857"/>
    </source>
</evidence>
<evidence type="ECO:0000256" key="13">
    <source>
        <dbReference type="SAM" id="MobiDB-lite"/>
    </source>
</evidence>
<evidence type="ECO:0000256" key="8">
    <source>
        <dbReference type="ARBA" id="ARBA00022982"/>
    </source>
</evidence>
<comment type="similarity">
    <text evidence="2">Belongs to the cytochrome c oxidase subunit 2 family.</text>
</comment>
<keyword evidence="6" id="KW-0479">Metal-binding</keyword>
<evidence type="ECO:0000256" key="1">
    <source>
        <dbReference type="ARBA" id="ARBA00004141"/>
    </source>
</evidence>
<sequence>MVVALVIAALVLGSLLFHWLSPWWMTPLASNWGSIDNALIITMWICAVAFIALNLFMAWLIWRYRHRPGNRAHYEPENSRLERRLTFWTAIGIAGMLAPGLIAWNQYVTVPADAAVVEANGEQWRWSFRLPGRDGVLGTAEPARITSDNAFGLNPKDPYGRDDLIVDTAELHLPVNRPVKMVLRSKDVLHDFYVPEFRAKMDLVPGIVTYLWLTPTQTGTYDILCAELCGAGHHQMRGTVVVEDEASYRKWLSEQMTFGQMAAESRGGGGTRLARADADPSKGVGR</sequence>
<dbReference type="PROSITE" id="PS50857">
    <property type="entry name" value="COX2_CUA"/>
    <property type="match status" value="1"/>
</dbReference>
<keyword evidence="4" id="KW-0813">Transport</keyword>
<comment type="catalytic activity">
    <reaction evidence="12">
        <text>4 Fe(II)-[cytochrome c] + O2 + 8 H(+)(in) = 4 Fe(III)-[cytochrome c] + 2 H2O + 4 H(+)(out)</text>
        <dbReference type="Rhea" id="RHEA:11436"/>
        <dbReference type="Rhea" id="RHEA-COMP:10350"/>
        <dbReference type="Rhea" id="RHEA-COMP:14399"/>
        <dbReference type="ChEBI" id="CHEBI:15377"/>
        <dbReference type="ChEBI" id="CHEBI:15378"/>
        <dbReference type="ChEBI" id="CHEBI:15379"/>
        <dbReference type="ChEBI" id="CHEBI:29033"/>
        <dbReference type="ChEBI" id="CHEBI:29034"/>
        <dbReference type="EC" id="7.1.1.9"/>
    </reaction>
</comment>
<feature type="region of interest" description="Disordered" evidence="13">
    <location>
        <begin position="263"/>
        <end position="286"/>
    </location>
</feature>
<evidence type="ECO:0000256" key="11">
    <source>
        <dbReference type="ARBA" id="ARBA00023136"/>
    </source>
</evidence>
<evidence type="ECO:0000256" key="4">
    <source>
        <dbReference type="ARBA" id="ARBA00022448"/>
    </source>
</evidence>
<dbReference type="InterPro" id="IPR008972">
    <property type="entry name" value="Cupredoxin"/>
</dbReference>
<keyword evidence="9 14" id="KW-1133">Transmembrane helix</keyword>
<dbReference type="PANTHER" id="PTHR22888:SF9">
    <property type="entry name" value="CYTOCHROME C OXIDASE SUBUNIT 2"/>
    <property type="match status" value="1"/>
</dbReference>
<dbReference type="InterPro" id="IPR045187">
    <property type="entry name" value="CcO_II"/>
</dbReference>
<dbReference type="EC" id="7.1.1.9" evidence="3"/>
<dbReference type="SUPFAM" id="SSF81464">
    <property type="entry name" value="Cytochrome c oxidase subunit II-like, transmembrane region"/>
    <property type="match status" value="1"/>
</dbReference>
<keyword evidence="17" id="KW-1185">Reference proteome</keyword>
<dbReference type="Gene3D" id="2.60.40.420">
    <property type="entry name" value="Cupredoxins - blue copper proteins"/>
    <property type="match status" value="1"/>
</dbReference>
<proteinExistence type="inferred from homology"/>
<dbReference type="GO" id="GO:0004129">
    <property type="term" value="F:cytochrome-c oxidase activity"/>
    <property type="evidence" value="ECO:0007669"/>
    <property type="project" value="UniProtKB-EC"/>
</dbReference>
<feature type="transmembrane region" description="Helical" evidence="14">
    <location>
        <begin position="85"/>
        <end position="104"/>
    </location>
</feature>
<dbReference type="GO" id="GO:0016020">
    <property type="term" value="C:membrane"/>
    <property type="evidence" value="ECO:0007669"/>
    <property type="project" value="UniProtKB-SubCell"/>
</dbReference>
<dbReference type="InterPro" id="IPR002429">
    <property type="entry name" value="CcO_II-like_C"/>
</dbReference>
<evidence type="ECO:0000256" key="2">
    <source>
        <dbReference type="ARBA" id="ARBA00007866"/>
    </source>
</evidence>
<dbReference type="SUPFAM" id="SSF49503">
    <property type="entry name" value="Cupredoxins"/>
    <property type="match status" value="1"/>
</dbReference>
<dbReference type="Proteomes" id="UP000441389">
    <property type="component" value="Unassembled WGS sequence"/>
</dbReference>
<comment type="subcellular location">
    <subcellularLocation>
        <location evidence="1">Membrane</location>
        <topology evidence="1">Multi-pass membrane protein</topology>
    </subcellularLocation>
</comment>
<dbReference type="EMBL" id="WQMS01000013">
    <property type="protein sequence ID" value="MVO78349.1"/>
    <property type="molecule type" value="Genomic_DNA"/>
</dbReference>
<dbReference type="GO" id="GO:0042773">
    <property type="term" value="P:ATP synthesis coupled electron transport"/>
    <property type="evidence" value="ECO:0007669"/>
    <property type="project" value="TreeGrafter"/>
</dbReference>
<dbReference type="Gene3D" id="1.10.287.90">
    <property type="match status" value="1"/>
</dbReference>
<evidence type="ECO:0000256" key="14">
    <source>
        <dbReference type="SAM" id="Phobius"/>
    </source>
</evidence>
<dbReference type="InterPro" id="IPR036257">
    <property type="entry name" value="Cyt_c_oxidase_su2_TM_sf"/>
</dbReference>
<dbReference type="CDD" id="cd13919">
    <property type="entry name" value="CuRO_HCO_II_like_5"/>
    <property type="match status" value="1"/>
</dbReference>
<dbReference type="AlphaFoldDB" id="A0A6I4J167"/>
<evidence type="ECO:0000256" key="7">
    <source>
        <dbReference type="ARBA" id="ARBA00022967"/>
    </source>
</evidence>
<keyword evidence="5 14" id="KW-0812">Transmembrane</keyword>
<evidence type="ECO:0000256" key="6">
    <source>
        <dbReference type="ARBA" id="ARBA00022723"/>
    </source>
</evidence>
<evidence type="ECO:0000313" key="16">
    <source>
        <dbReference type="EMBL" id="MVO78349.1"/>
    </source>
</evidence>
<dbReference type="RefSeq" id="WP_157027306.1">
    <property type="nucleotide sequence ID" value="NZ_WQMS01000013.1"/>
</dbReference>
<name>A0A6I4J167_9SPHN</name>
<feature type="transmembrane region" description="Helical" evidence="14">
    <location>
        <begin position="41"/>
        <end position="64"/>
    </location>
</feature>
<evidence type="ECO:0000256" key="12">
    <source>
        <dbReference type="ARBA" id="ARBA00047816"/>
    </source>
</evidence>
<evidence type="ECO:0000256" key="10">
    <source>
        <dbReference type="ARBA" id="ARBA00023008"/>
    </source>
</evidence>
<organism evidence="16 17">
    <name type="scientific">Sphingomonas horti</name>
    <dbReference type="NCBI Taxonomy" id="2682842"/>
    <lineage>
        <taxon>Bacteria</taxon>
        <taxon>Pseudomonadati</taxon>
        <taxon>Pseudomonadota</taxon>
        <taxon>Alphaproteobacteria</taxon>
        <taxon>Sphingomonadales</taxon>
        <taxon>Sphingomonadaceae</taxon>
        <taxon>Sphingomonas</taxon>
    </lineage>
</organism>
<dbReference type="GO" id="GO:0005507">
    <property type="term" value="F:copper ion binding"/>
    <property type="evidence" value="ECO:0007669"/>
    <property type="project" value="InterPro"/>
</dbReference>
<evidence type="ECO:0000256" key="5">
    <source>
        <dbReference type="ARBA" id="ARBA00022692"/>
    </source>
</evidence>
<dbReference type="PROSITE" id="PS00078">
    <property type="entry name" value="COX2"/>
    <property type="match status" value="1"/>
</dbReference>
<dbReference type="PANTHER" id="PTHR22888">
    <property type="entry name" value="CYTOCHROME C OXIDASE, SUBUNIT II"/>
    <property type="match status" value="1"/>
</dbReference>
<reference evidence="16 17" key="1">
    <citation type="submission" date="2019-12" db="EMBL/GenBank/DDBJ databases">
        <authorList>
            <person name="Huq M.A."/>
        </authorList>
    </citation>
    <scope>NUCLEOTIDE SEQUENCE [LARGE SCALE GENOMIC DNA]</scope>
    <source>
        <strain evidence="16 17">MAH-20</strain>
    </source>
</reference>
<accession>A0A6I4J167</accession>
<keyword evidence="11 14" id="KW-0472">Membrane</keyword>
<comment type="caution">
    <text evidence="16">The sequence shown here is derived from an EMBL/GenBank/DDBJ whole genome shotgun (WGS) entry which is preliminary data.</text>
</comment>
<protein>
    <recommendedName>
        <fullName evidence="3">cytochrome-c oxidase</fullName>
        <ecNumber evidence="3">7.1.1.9</ecNumber>
    </recommendedName>
</protein>
<dbReference type="InterPro" id="IPR001505">
    <property type="entry name" value="Copper_CuA"/>
</dbReference>
<evidence type="ECO:0000256" key="9">
    <source>
        <dbReference type="ARBA" id="ARBA00022989"/>
    </source>
</evidence>
<gene>
    <name evidence="16" type="ORF">GON01_10445</name>
</gene>